<proteinExistence type="predicted"/>
<name>A0A246IZH0_9BURK</name>
<organism evidence="1 2">
    <name type="scientific">Roseateles aquatilis</name>
    <dbReference type="NCBI Taxonomy" id="431061"/>
    <lineage>
        <taxon>Bacteria</taxon>
        <taxon>Pseudomonadati</taxon>
        <taxon>Pseudomonadota</taxon>
        <taxon>Betaproteobacteria</taxon>
        <taxon>Burkholderiales</taxon>
        <taxon>Sphaerotilaceae</taxon>
        <taxon>Roseateles</taxon>
    </lineage>
</organism>
<dbReference type="Proteomes" id="UP000197468">
    <property type="component" value="Unassembled WGS sequence"/>
</dbReference>
<evidence type="ECO:0000313" key="1">
    <source>
        <dbReference type="EMBL" id="OWQ85760.1"/>
    </source>
</evidence>
<comment type="caution">
    <text evidence="1">The sequence shown here is derived from an EMBL/GenBank/DDBJ whole genome shotgun (WGS) entry which is preliminary data.</text>
</comment>
<reference evidence="1 2" key="1">
    <citation type="journal article" date="2008" name="Int. J. Syst. Evol. Microbiol.">
        <title>Description of Roseateles aquatilis sp. nov. and Roseateles terrae sp. nov., in the class Betaproteobacteria, and emended description of the genus Roseateles.</title>
        <authorList>
            <person name="Gomila M."/>
            <person name="Bowien B."/>
            <person name="Falsen E."/>
            <person name="Moore E.R."/>
            <person name="Lalucat J."/>
        </authorList>
    </citation>
    <scope>NUCLEOTIDE SEQUENCE [LARGE SCALE GENOMIC DNA]</scope>
    <source>
        <strain evidence="1 2">CCUG 48205</strain>
    </source>
</reference>
<keyword evidence="2" id="KW-1185">Reference proteome</keyword>
<gene>
    <name evidence="1" type="ORF">CDN99_21730</name>
</gene>
<evidence type="ECO:0008006" key="3">
    <source>
        <dbReference type="Google" id="ProtNLM"/>
    </source>
</evidence>
<accession>A0A246IZH0</accession>
<protein>
    <recommendedName>
        <fullName evidence="3">PEP-CTERM protein-sorting domain-containing protein</fullName>
    </recommendedName>
</protein>
<dbReference type="OrthoDB" id="8613300at2"/>
<dbReference type="AlphaFoldDB" id="A0A246IZH0"/>
<evidence type="ECO:0000313" key="2">
    <source>
        <dbReference type="Proteomes" id="UP000197468"/>
    </source>
</evidence>
<dbReference type="EMBL" id="NIOF01000012">
    <property type="protein sequence ID" value="OWQ85760.1"/>
    <property type="molecule type" value="Genomic_DNA"/>
</dbReference>
<sequence length="585" mass="57795">MRDNTGVQNLVIVNGSALNGSALIRTQDGDVIQMNKSPASVSLDNWGQMISLNASGAGNQVVDFNAIASGSNVVTNRAGALMLSYEADAVRPGVNGVVNNAGTIRSITTTGSSSDGVDFQANGGITVNNLSGGLIEGARHGLTGGPDSAAVSWTALVNNAAGATIRGMNGAGLNFDGYNALQVVTVTNAGTILGNGLTGDGDGVDIDGLVNLTNTGTIRSLNAFSALGNGLAFSEGVSVGGGTIRNAGLIEGLVAVGNTNAVGRGISLVGNDITSGPLSGQREALYADATVINSAGGVIRGDSDSAIYIGGLRGSGKLVRIDNQAGATIVGGGTAAAVRSASDYDTTVVNAGTIDGRASGVAMDLGAGRNTLVVSGGQAAILGDVHGASGGGSATLRFEVGAGNRFQYDNALVNFDRLQVENGQIVMTGQSRGIGTVALNGGELELRGNARLGNAGALEVAGGTLKVVGGDQSFSSLALLGHGVFDLSNATLSFGSVGAVGGTLTVLLNGAGGLSFVGDLSHNANFLNLVAVTTVNGLAATYRFNGGLTTLSAVPEPGSLVLMLGGLAVLLPWARRRAAVATAAA</sequence>